<proteinExistence type="predicted"/>
<sequence length="276" mass="30138">MSQPLYLIAGATGATGRFTTSTLLNSGQRVRALVHKEDQRSESLKEQGAEIAVGDLLNLDQIRSALEGVTGAYFVYPFAPGLVEAAAFFAQAAIEAGVTSIVNMSQKPARLQLVGDSHNPYSSNFFFAEWLTYPMDGFNVKKGTIEFPFDDASHAPIAAEDQGRVIAALLQSPKGHAGKIYPLYGPEELNHDQIAEKLTRTLGRPFVYKPLSIPNFVARLEKSGMHPRLVQHLRVVAQDYKDGVFAGTNSVVEDLTGRKPLSVEQFAVANRSKFEV</sequence>
<dbReference type="InterPro" id="IPR008030">
    <property type="entry name" value="NmrA-like"/>
</dbReference>
<dbReference type="EMBL" id="KZ819642">
    <property type="protein sequence ID" value="PWN86773.1"/>
    <property type="molecule type" value="Genomic_DNA"/>
</dbReference>
<dbReference type="Proteomes" id="UP000245768">
    <property type="component" value="Unassembled WGS sequence"/>
</dbReference>
<gene>
    <name evidence="2" type="ORF">FA10DRAFT_297780</name>
</gene>
<dbReference type="PANTHER" id="PTHR43162:SF1">
    <property type="entry name" value="PRESTALK A DIFFERENTIATION PROTEIN A"/>
    <property type="match status" value="1"/>
</dbReference>
<evidence type="ECO:0000313" key="2">
    <source>
        <dbReference type="EMBL" id="PWN86773.1"/>
    </source>
</evidence>
<name>A0A316YFC5_9BASI</name>
<dbReference type="PANTHER" id="PTHR43162">
    <property type="match status" value="1"/>
</dbReference>
<dbReference type="SUPFAM" id="SSF51735">
    <property type="entry name" value="NAD(P)-binding Rossmann-fold domains"/>
    <property type="match status" value="1"/>
</dbReference>
<dbReference type="AlphaFoldDB" id="A0A316YFC5"/>
<dbReference type="InterPro" id="IPR036291">
    <property type="entry name" value="NAD(P)-bd_dom_sf"/>
</dbReference>
<dbReference type="Gene3D" id="3.40.50.720">
    <property type="entry name" value="NAD(P)-binding Rossmann-like Domain"/>
    <property type="match status" value="1"/>
</dbReference>
<feature type="domain" description="NmrA-like" evidence="1">
    <location>
        <begin position="7"/>
        <end position="102"/>
    </location>
</feature>
<dbReference type="GeneID" id="37046462"/>
<organism evidence="2 3">
    <name type="scientific">Acaromyces ingoldii</name>
    <dbReference type="NCBI Taxonomy" id="215250"/>
    <lineage>
        <taxon>Eukaryota</taxon>
        <taxon>Fungi</taxon>
        <taxon>Dikarya</taxon>
        <taxon>Basidiomycota</taxon>
        <taxon>Ustilaginomycotina</taxon>
        <taxon>Exobasidiomycetes</taxon>
        <taxon>Exobasidiales</taxon>
        <taxon>Cryptobasidiaceae</taxon>
        <taxon>Acaromyces</taxon>
    </lineage>
</organism>
<dbReference type="RefSeq" id="XP_025373971.1">
    <property type="nucleotide sequence ID" value="XM_025524546.1"/>
</dbReference>
<evidence type="ECO:0000259" key="1">
    <source>
        <dbReference type="Pfam" id="PF05368"/>
    </source>
</evidence>
<dbReference type="Gene3D" id="3.90.25.10">
    <property type="entry name" value="UDP-galactose 4-epimerase, domain 1"/>
    <property type="match status" value="1"/>
</dbReference>
<keyword evidence="3" id="KW-1185">Reference proteome</keyword>
<evidence type="ECO:0000313" key="3">
    <source>
        <dbReference type="Proteomes" id="UP000245768"/>
    </source>
</evidence>
<dbReference type="Pfam" id="PF05368">
    <property type="entry name" value="NmrA"/>
    <property type="match status" value="1"/>
</dbReference>
<dbReference type="InterPro" id="IPR051604">
    <property type="entry name" value="Ergot_Alk_Oxidoreductase"/>
</dbReference>
<protein>
    <submittedName>
        <fullName evidence="2">NmrA family protein</fullName>
    </submittedName>
</protein>
<dbReference type="STRING" id="215250.A0A316YFC5"/>
<dbReference type="OrthoDB" id="419598at2759"/>
<reference evidence="2 3" key="1">
    <citation type="journal article" date="2018" name="Mol. Biol. Evol.">
        <title>Broad Genomic Sampling Reveals a Smut Pathogenic Ancestry of the Fungal Clade Ustilaginomycotina.</title>
        <authorList>
            <person name="Kijpornyongpan T."/>
            <person name="Mondo S.J."/>
            <person name="Barry K."/>
            <person name="Sandor L."/>
            <person name="Lee J."/>
            <person name="Lipzen A."/>
            <person name="Pangilinan J."/>
            <person name="LaButti K."/>
            <person name="Hainaut M."/>
            <person name="Henrissat B."/>
            <person name="Grigoriev I.V."/>
            <person name="Spatafora J.W."/>
            <person name="Aime M.C."/>
        </authorList>
    </citation>
    <scope>NUCLEOTIDE SEQUENCE [LARGE SCALE GENOMIC DNA]</scope>
    <source>
        <strain evidence="2 3">MCA 4198</strain>
    </source>
</reference>
<accession>A0A316YFC5</accession>
<dbReference type="InParanoid" id="A0A316YFC5"/>